<dbReference type="EnsemblPlants" id="Pp3c25_1240V3.1">
    <property type="protein sequence ID" value="Pp3c25_1240V3.1"/>
    <property type="gene ID" value="Pp3c25_1240"/>
</dbReference>
<reference evidence="6 8" key="1">
    <citation type="journal article" date="2008" name="Science">
        <title>The Physcomitrella genome reveals evolutionary insights into the conquest of land by plants.</title>
        <authorList>
            <person name="Rensing S."/>
            <person name="Lang D."/>
            <person name="Zimmer A."/>
            <person name="Terry A."/>
            <person name="Salamov A."/>
            <person name="Shapiro H."/>
            <person name="Nishiyama T."/>
            <person name="Perroud P.-F."/>
            <person name="Lindquist E."/>
            <person name="Kamisugi Y."/>
            <person name="Tanahashi T."/>
            <person name="Sakakibara K."/>
            <person name="Fujita T."/>
            <person name="Oishi K."/>
            <person name="Shin-I T."/>
            <person name="Kuroki Y."/>
            <person name="Toyoda A."/>
            <person name="Suzuki Y."/>
            <person name="Hashimoto A."/>
            <person name="Yamaguchi K."/>
            <person name="Sugano A."/>
            <person name="Kohara Y."/>
            <person name="Fujiyama A."/>
            <person name="Anterola A."/>
            <person name="Aoki S."/>
            <person name="Ashton N."/>
            <person name="Barbazuk W.B."/>
            <person name="Barker E."/>
            <person name="Bennetzen J."/>
            <person name="Bezanilla M."/>
            <person name="Blankenship R."/>
            <person name="Cho S.H."/>
            <person name="Dutcher S."/>
            <person name="Estelle M."/>
            <person name="Fawcett J.A."/>
            <person name="Gundlach H."/>
            <person name="Hanada K."/>
            <person name="Heyl A."/>
            <person name="Hicks K.A."/>
            <person name="Hugh J."/>
            <person name="Lohr M."/>
            <person name="Mayer K."/>
            <person name="Melkozernov A."/>
            <person name="Murata T."/>
            <person name="Nelson D."/>
            <person name="Pils B."/>
            <person name="Prigge M."/>
            <person name="Reiss B."/>
            <person name="Renner T."/>
            <person name="Rombauts S."/>
            <person name="Rushton P."/>
            <person name="Sanderfoot A."/>
            <person name="Schween G."/>
            <person name="Shiu S.-H."/>
            <person name="Stueber K."/>
            <person name="Theodoulou F.L."/>
            <person name="Tu H."/>
            <person name="Van de Peer Y."/>
            <person name="Verrier P.J."/>
            <person name="Waters E."/>
            <person name="Wood A."/>
            <person name="Yang L."/>
            <person name="Cove D."/>
            <person name="Cuming A."/>
            <person name="Hasebe M."/>
            <person name="Lucas S."/>
            <person name="Mishler D.B."/>
            <person name="Reski R."/>
            <person name="Grigoriev I."/>
            <person name="Quatrano R.S."/>
            <person name="Boore J.L."/>
        </authorList>
    </citation>
    <scope>NUCLEOTIDE SEQUENCE [LARGE SCALE GENOMIC DNA]</scope>
    <source>
        <strain evidence="7 8">cv. Gransden 2004</strain>
    </source>
</reference>
<keyword evidence="8" id="KW-1185">Reference proteome</keyword>
<dbReference type="InParanoid" id="A0A2K1IDD7"/>
<dbReference type="PROSITE" id="PS50159">
    <property type="entry name" value="RIBOSOMAL_S13_2"/>
    <property type="match status" value="1"/>
</dbReference>
<dbReference type="FunCoup" id="A0A2K1IDD7">
    <property type="interactions" value="3664"/>
</dbReference>
<organism evidence="6">
    <name type="scientific">Physcomitrium patens</name>
    <name type="common">Spreading-leaved earth moss</name>
    <name type="synonym">Physcomitrella patens</name>
    <dbReference type="NCBI Taxonomy" id="3218"/>
    <lineage>
        <taxon>Eukaryota</taxon>
        <taxon>Viridiplantae</taxon>
        <taxon>Streptophyta</taxon>
        <taxon>Embryophyta</taxon>
        <taxon>Bryophyta</taxon>
        <taxon>Bryophytina</taxon>
        <taxon>Bryopsida</taxon>
        <taxon>Funariidae</taxon>
        <taxon>Funariales</taxon>
        <taxon>Funariaceae</taxon>
        <taxon>Physcomitrium</taxon>
    </lineage>
</organism>
<dbReference type="InterPro" id="IPR027437">
    <property type="entry name" value="Rbsml_uS13_C"/>
</dbReference>
<evidence type="ECO:0000313" key="8">
    <source>
        <dbReference type="Proteomes" id="UP000006727"/>
    </source>
</evidence>
<protein>
    <recommendedName>
        <fullName evidence="9">Ribosomal protein S18</fullName>
    </recommendedName>
</protein>
<dbReference type="Pfam" id="PF00416">
    <property type="entry name" value="Ribosomal_S13"/>
    <property type="match status" value="1"/>
</dbReference>
<comment type="subcellular location">
    <subcellularLocation>
        <location evidence="1">Cytoplasm</location>
    </subcellularLocation>
</comment>
<dbReference type="Gene3D" id="1.10.8.50">
    <property type="match status" value="1"/>
</dbReference>
<dbReference type="EMBL" id="ABEU02000025">
    <property type="protein sequence ID" value="PNR27286.1"/>
    <property type="molecule type" value="Genomic_DNA"/>
</dbReference>
<dbReference type="NCBIfam" id="NF003140">
    <property type="entry name" value="PRK04053.1"/>
    <property type="match status" value="1"/>
</dbReference>
<dbReference type="SUPFAM" id="SSF46946">
    <property type="entry name" value="S13-like H2TH domain"/>
    <property type="match status" value="1"/>
</dbReference>
<evidence type="ECO:0000256" key="1">
    <source>
        <dbReference type="ARBA" id="ARBA00004496"/>
    </source>
</evidence>
<dbReference type="FunFam" id="1.10.8.50:FF:000002">
    <property type="entry name" value="40S ribosomal protein S18"/>
    <property type="match status" value="1"/>
</dbReference>
<dbReference type="PANTHER" id="PTHR10871">
    <property type="entry name" value="30S RIBOSOMAL PROTEIN S13/40S RIBOSOMAL PROTEIN S18"/>
    <property type="match status" value="1"/>
</dbReference>
<dbReference type="AlphaFoldDB" id="A0A2K1IDD7"/>
<evidence type="ECO:0000313" key="6">
    <source>
        <dbReference type="EMBL" id="PNR27286.1"/>
    </source>
</evidence>
<evidence type="ECO:0000313" key="7">
    <source>
        <dbReference type="EnsemblPlants" id="Pp3c25_1240V3.1"/>
    </source>
</evidence>
<dbReference type="InterPro" id="IPR010979">
    <property type="entry name" value="Ribosomal_uS13-like_H2TH"/>
</dbReference>
<dbReference type="GO" id="GO:0006412">
    <property type="term" value="P:translation"/>
    <property type="evidence" value="ECO:0007669"/>
    <property type="project" value="InterPro"/>
</dbReference>
<proteinExistence type="inferred from homology"/>
<dbReference type="InterPro" id="IPR018269">
    <property type="entry name" value="Ribosomal_uS13_CS"/>
</dbReference>
<evidence type="ECO:0000256" key="3">
    <source>
        <dbReference type="ARBA" id="ARBA00022490"/>
    </source>
</evidence>
<comment type="similarity">
    <text evidence="2">Belongs to the universal ribosomal protein uS13 family.</text>
</comment>
<dbReference type="InterPro" id="IPR001892">
    <property type="entry name" value="Ribosomal_uS13"/>
</dbReference>
<dbReference type="PROSITE" id="PS00646">
    <property type="entry name" value="RIBOSOMAL_S13_1"/>
    <property type="match status" value="1"/>
</dbReference>
<sequence length="211" mass="24165">MDESYIRMRWMYDISFTKAQLAKPLQTLDIPPSSLVVLFLCFALSPSPLCAAFPCCSVTMSLIAGEEFQHILRVLNTNVDGRQKIMFALTSIKGVGRRFANLVCKKADVDMSKRAGELSAAELENLMVIVANPRQFKIPDWFLNRKKDHKDGRYSQVVSNALDMKLRDDLERLKKIRNHRGLRHYWGLRVRGQHTKTTGRRGRTVGVSKKR</sequence>
<keyword evidence="3" id="KW-0963">Cytoplasm</keyword>
<dbReference type="GO" id="GO:0003723">
    <property type="term" value="F:RNA binding"/>
    <property type="evidence" value="ECO:0007669"/>
    <property type="project" value="InterPro"/>
</dbReference>
<dbReference type="GO" id="GO:0005829">
    <property type="term" value="C:cytosol"/>
    <property type="evidence" value="ECO:0000318"/>
    <property type="project" value="GO_Central"/>
</dbReference>
<dbReference type="Gramene" id="Pp3c25_1240V3.1">
    <property type="protein sequence ID" value="Pp3c25_1240V3.1"/>
    <property type="gene ID" value="Pp3c25_1240"/>
</dbReference>
<evidence type="ECO:0000256" key="4">
    <source>
        <dbReference type="ARBA" id="ARBA00022980"/>
    </source>
</evidence>
<dbReference type="FunFam" id="4.10.910.10:FF:000002">
    <property type="entry name" value="40S ribosomal protein S18"/>
    <property type="match status" value="1"/>
</dbReference>
<accession>A0A2K1IDD7</accession>
<evidence type="ECO:0008006" key="9">
    <source>
        <dbReference type="Google" id="ProtNLM"/>
    </source>
</evidence>
<dbReference type="PANTHER" id="PTHR10871:SF3">
    <property type="entry name" value="SMALL RIBOSOMAL SUBUNIT PROTEIN US13"/>
    <property type="match status" value="1"/>
</dbReference>
<dbReference type="GO" id="GO:0003735">
    <property type="term" value="F:structural constituent of ribosome"/>
    <property type="evidence" value="ECO:0007669"/>
    <property type="project" value="InterPro"/>
</dbReference>
<dbReference type="HAMAP" id="MF_01315">
    <property type="entry name" value="Ribosomal_uS13"/>
    <property type="match status" value="1"/>
</dbReference>
<keyword evidence="4" id="KW-0689">Ribosomal protein</keyword>
<reference evidence="6 8" key="2">
    <citation type="journal article" date="2018" name="Plant J.">
        <title>The Physcomitrella patens chromosome-scale assembly reveals moss genome structure and evolution.</title>
        <authorList>
            <person name="Lang D."/>
            <person name="Ullrich K.K."/>
            <person name="Murat F."/>
            <person name="Fuchs J."/>
            <person name="Jenkins J."/>
            <person name="Haas F.B."/>
            <person name="Piednoel M."/>
            <person name="Gundlach H."/>
            <person name="Van Bel M."/>
            <person name="Meyberg R."/>
            <person name="Vives C."/>
            <person name="Morata J."/>
            <person name="Symeonidi A."/>
            <person name="Hiss M."/>
            <person name="Muchero W."/>
            <person name="Kamisugi Y."/>
            <person name="Saleh O."/>
            <person name="Blanc G."/>
            <person name="Decker E.L."/>
            <person name="van Gessel N."/>
            <person name="Grimwood J."/>
            <person name="Hayes R.D."/>
            <person name="Graham S.W."/>
            <person name="Gunter L.E."/>
            <person name="McDaniel S.F."/>
            <person name="Hoernstein S.N.W."/>
            <person name="Larsson A."/>
            <person name="Li F.W."/>
            <person name="Perroud P.F."/>
            <person name="Phillips J."/>
            <person name="Ranjan P."/>
            <person name="Rokshar D.S."/>
            <person name="Rothfels C.J."/>
            <person name="Schneider L."/>
            <person name="Shu S."/>
            <person name="Stevenson D.W."/>
            <person name="Thummler F."/>
            <person name="Tillich M."/>
            <person name="Villarreal Aguilar J.C."/>
            <person name="Widiez T."/>
            <person name="Wong G.K."/>
            <person name="Wymore A."/>
            <person name="Zhang Y."/>
            <person name="Zimmer A.D."/>
            <person name="Quatrano R.S."/>
            <person name="Mayer K.F.X."/>
            <person name="Goodstein D."/>
            <person name="Casacuberta J.M."/>
            <person name="Vandepoele K."/>
            <person name="Reski R."/>
            <person name="Cuming A.C."/>
            <person name="Tuskan G.A."/>
            <person name="Maumus F."/>
            <person name="Salse J."/>
            <person name="Schmutz J."/>
            <person name="Rensing S.A."/>
        </authorList>
    </citation>
    <scope>NUCLEOTIDE SEQUENCE [LARGE SCALE GENOMIC DNA]</scope>
    <source>
        <strain evidence="7 8">cv. Gransden 2004</strain>
    </source>
</reference>
<dbReference type="Gene3D" id="4.10.910.10">
    <property type="entry name" value="30s ribosomal protein s13, domain 2"/>
    <property type="match status" value="1"/>
</dbReference>
<gene>
    <name evidence="6" type="ORF">PHYPA_029438</name>
</gene>
<name>A0A2K1IDD7_PHYPA</name>
<evidence type="ECO:0000256" key="5">
    <source>
        <dbReference type="ARBA" id="ARBA00023274"/>
    </source>
</evidence>
<dbReference type="GO" id="GO:0015935">
    <property type="term" value="C:small ribosomal subunit"/>
    <property type="evidence" value="ECO:0000318"/>
    <property type="project" value="GO_Central"/>
</dbReference>
<keyword evidence="5" id="KW-0687">Ribonucleoprotein</keyword>
<evidence type="ECO:0000256" key="2">
    <source>
        <dbReference type="ARBA" id="ARBA00008080"/>
    </source>
</evidence>
<dbReference type="Proteomes" id="UP000006727">
    <property type="component" value="Chromosome 25"/>
</dbReference>
<reference evidence="7" key="3">
    <citation type="submission" date="2020-12" db="UniProtKB">
        <authorList>
            <consortium name="EnsemblPlants"/>
        </authorList>
    </citation>
    <scope>IDENTIFICATION</scope>
</reference>
<dbReference type="PaxDb" id="3218-PP1S14_433V6.1"/>
<dbReference type="STRING" id="3218.A0A2K1IDD7"/>